<evidence type="ECO:0000256" key="7">
    <source>
        <dbReference type="SAM" id="Phobius"/>
    </source>
</evidence>
<accession>A0ABW2RAS2</accession>
<keyword evidence="5 7" id="KW-0472">Membrane</keyword>
<feature type="transmembrane region" description="Helical" evidence="7">
    <location>
        <begin position="53"/>
        <end position="73"/>
    </location>
</feature>
<sequence length="254" mass="27746">MHAPASATTAPASVQPSASSGRRVTDAPTRMFHWLFALSFLGAYVTADGERWRLLHVTLGYTMAGLLGWRVIYGLIGPRHAGLGLLWRKLTGLPAWLRSLPSASSPSSVNWRQGQNLLMAMAVALLLVLVVPLTLSGYGTYNDWGDVLGGDWLEELHEFFGETFLMVVLGHLALIAGLSVLRRKNQAAPMLTGRIEGSGPDLVKHNRAWLAGVLLMAVLAYWTWEWQQSPQGLITPQALSSLTIGSHHDDEDDD</sequence>
<feature type="compositionally biased region" description="Low complexity" evidence="6">
    <location>
        <begin position="1"/>
        <end position="20"/>
    </location>
</feature>
<dbReference type="PANTHER" id="PTHR30485:SF2">
    <property type="entry name" value="BLL0597 PROTEIN"/>
    <property type="match status" value="1"/>
</dbReference>
<feature type="transmembrane region" description="Helical" evidence="7">
    <location>
        <begin position="31"/>
        <end position="47"/>
    </location>
</feature>
<dbReference type="EMBL" id="JBHTBX010000007">
    <property type="protein sequence ID" value="MFC7435175.1"/>
    <property type="molecule type" value="Genomic_DNA"/>
</dbReference>
<evidence type="ECO:0000313" key="10">
    <source>
        <dbReference type="Proteomes" id="UP001596495"/>
    </source>
</evidence>
<organism evidence="9 10">
    <name type="scientific">Hydrogenophaga bisanensis</name>
    <dbReference type="NCBI Taxonomy" id="439611"/>
    <lineage>
        <taxon>Bacteria</taxon>
        <taxon>Pseudomonadati</taxon>
        <taxon>Pseudomonadota</taxon>
        <taxon>Betaproteobacteria</taxon>
        <taxon>Burkholderiales</taxon>
        <taxon>Comamonadaceae</taxon>
        <taxon>Hydrogenophaga</taxon>
    </lineage>
</organism>
<proteinExistence type="predicted"/>
<evidence type="ECO:0000256" key="4">
    <source>
        <dbReference type="ARBA" id="ARBA00022989"/>
    </source>
</evidence>
<keyword evidence="3 7" id="KW-0812">Transmembrane</keyword>
<reference evidence="10" key="1">
    <citation type="journal article" date="2019" name="Int. J. Syst. Evol. Microbiol.">
        <title>The Global Catalogue of Microorganisms (GCM) 10K type strain sequencing project: providing services to taxonomists for standard genome sequencing and annotation.</title>
        <authorList>
            <consortium name="The Broad Institute Genomics Platform"/>
            <consortium name="The Broad Institute Genome Sequencing Center for Infectious Disease"/>
            <person name="Wu L."/>
            <person name="Ma J."/>
        </authorList>
    </citation>
    <scope>NUCLEOTIDE SEQUENCE [LARGE SCALE GENOMIC DNA]</scope>
    <source>
        <strain evidence="10">CCUG 54518</strain>
    </source>
</reference>
<dbReference type="Gene3D" id="1.20.950.20">
    <property type="entry name" value="Transmembrane di-heme cytochromes, Chain C"/>
    <property type="match status" value="1"/>
</dbReference>
<comment type="subcellular location">
    <subcellularLocation>
        <location evidence="1">Cell membrane</location>
        <topology evidence="1">Multi-pass membrane protein</topology>
    </subcellularLocation>
</comment>
<dbReference type="Proteomes" id="UP001596495">
    <property type="component" value="Unassembled WGS sequence"/>
</dbReference>
<evidence type="ECO:0000259" key="8">
    <source>
        <dbReference type="Pfam" id="PF01292"/>
    </source>
</evidence>
<evidence type="ECO:0000256" key="1">
    <source>
        <dbReference type="ARBA" id="ARBA00004651"/>
    </source>
</evidence>
<dbReference type="InterPro" id="IPR051542">
    <property type="entry name" value="Hydrogenase_cytochrome"/>
</dbReference>
<feature type="region of interest" description="Disordered" evidence="6">
    <location>
        <begin position="1"/>
        <end position="22"/>
    </location>
</feature>
<comment type="caution">
    <text evidence="9">The sequence shown here is derived from an EMBL/GenBank/DDBJ whole genome shotgun (WGS) entry which is preliminary data.</text>
</comment>
<dbReference type="SUPFAM" id="SSF81342">
    <property type="entry name" value="Transmembrane di-heme cytochromes"/>
    <property type="match status" value="1"/>
</dbReference>
<keyword evidence="4 7" id="KW-1133">Transmembrane helix</keyword>
<evidence type="ECO:0000256" key="5">
    <source>
        <dbReference type="ARBA" id="ARBA00023136"/>
    </source>
</evidence>
<dbReference type="RefSeq" id="WP_382257450.1">
    <property type="nucleotide sequence ID" value="NZ_JBHTBX010000007.1"/>
</dbReference>
<feature type="transmembrane region" description="Helical" evidence="7">
    <location>
        <begin position="117"/>
        <end position="139"/>
    </location>
</feature>
<feature type="domain" description="Cytochrome b561 bacterial/Ni-hydrogenase" evidence="8">
    <location>
        <begin position="25"/>
        <end position="193"/>
    </location>
</feature>
<feature type="transmembrane region" description="Helical" evidence="7">
    <location>
        <begin position="159"/>
        <end position="181"/>
    </location>
</feature>
<evidence type="ECO:0000313" key="9">
    <source>
        <dbReference type="EMBL" id="MFC7435175.1"/>
    </source>
</evidence>
<evidence type="ECO:0000256" key="3">
    <source>
        <dbReference type="ARBA" id="ARBA00022692"/>
    </source>
</evidence>
<gene>
    <name evidence="9" type="ORF">ACFQNJ_11730</name>
</gene>
<dbReference type="PANTHER" id="PTHR30485">
    <property type="entry name" value="NI/FE-HYDROGENASE 1 B-TYPE CYTOCHROME SUBUNIT"/>
    <property type="match status" value="1"/>
</dbReference>
<dbReference type="Pfam" id="PF01292">
    <property type="entry name" value="Ni_hydr_CYTB"/>
    <property type="match status" value="1"/>
</dbReference>
<evidence type="ECO:0000256" key="2">
    <source>
        <dbReference type="ARBA" id="ARBA00022475"/>
    </source>
</evidence>
<protein>
    <submittedName>
        <fullName evidence="9">Cytochrome b/b6 domain-containing protein</fullName>
    </submittedName>
</protein>
<dbReference type="InterPro" id="IPR016174">
    <property type="entry name" value="Di-haem_cyt_TM"/>
</dbReference>
<dbReference type="InterPro" id="IPR011577">
    <property type="entry name" value="Cyt_b561_bac/Ni-Hgenase"/>
</dbReference>
<keyword evidence="10" id="KW-1185">Reference proteome</keyword>
<keyword evidence="2" id="KW-1003">Cell membrane</keyword>
<name>A0ABW2RAS2_9BURK</name>
<evidence type="ECO:0000256" key="6">
    <source>
        <dbReference type="SAM" id="MobiDB-lite"/>
    </source>
</evidence>